<evidence type="ECO:0000313" key="2">
    <source>
        <dbReference type="Proteomes" id="UP001060215"/>
    </source>
</evidence>
<sequence>MTATLVSFGSISGPIIGQSMTATLVSFGSISGPNSSVKKHNSRHPKPPPLPLYISSLSPSLSPPPLFLSISAMGNCVASNKILGQDEKDEQPREEKAFERSVRNVDGGKKSVRFKLHEEEEEDGNGEERQGCSKGGAVRIRVVVTQRELIQILNTKSKYSSVEQMLSAMKLKSRKISQIRSSDDEGTNGSWRPALESIPEDH</sequence>
<comment type="caution">
    <text evidence="1">The sequence shown here is derived from an EMBL/GenBank/DDBJ whole genome shotgun (WGS) entry which is preliminary data.</text>
</comment>
<organism evidence="1 2">
    <name type="scientific">Camellia lanceoleosa</name>
    <dbReference type="NCBI Taxonomy" id="1840588"/>
    <lineage>
        <taxon>Eukaryota</taxon>
        <taxon>Viridiplantae</taxon>
        <taxon>Streptophyta</taxon>
        <taxon>Embryophyta</taxon>
        <taxon>Tracheophyta</taxon>
        <taxon>Spermatophyta</taxon>
        <taxon>Magnoliopsida</taxon>
        <taxon>eudicotyledons</taxon>
        <taxon>Gunneridae</taxon>
        <taxon>Pentapetalae</taxon>
        <taxon>asterids</taxon>
        <taxon>Ericales</taxon>
        <taxon>Theaceae</taxon>
        <taxon>Camellia</taxon>
    </lineage>
</organism>
<gene>
    <name evidence="1" type="ORF">LOK49_LG07G02576</name>
</gene>
<keyword evidence="2" id="KW-1185">Reference proteome</keyword>
<proteinExistence type="predicted"/>
<accession>A0ACC0H6Y9</accession>
<reference evidence="1 2" key="1">
    <citation type="journal article" date="2022" name="Plant J.">
        <title>Chromosome-level genome of Camellia lanceoleosa provides a valuable resource for understanding genome evolution and self-incompatibility.</title>
        <authorList>
            <person name="Gong W."/>
            <person name="Xiao S."/>
            <person name="Wang L."/>
            <person name="Liao Z."/>
            <person name="Chang Y."/>
            <person name="Mo W."/>
            <person name="Hu G."/>
            <person name="Li W."/>
            <person name="Zhao G."/>
            <person name="Zhu H."/>
            <person name="Hu X."/>
            <person name="Ji K."/>
            <person name="Xiang X."/>
            <person name="Song Q."/>
            <person name="Yuan D."/>
            <person name="Jin S."/>
            <person name="Zhang L."/>
        </authorList>
    </citation>
    <scope>NUCLEOTIDE SEQUENCE [LARGE SCALE GENOMIC DNA]</scope>
    <source>
        <strain evidence="1">SQ_2022a</strain>
    </source>
</reference>
<evidence type="ECO:0000313" key="1">
    <source>
        <dbReference type="EMBL" id="KAI8008593.1"/>
    </source>
</evidence>
<protein>
    <submittedName>
        <fullName evidence="1">Uncharacterized protein</fullName>
    </submittedName>
</protein>
<name>A0ACC0H6Y9_9ERIC</name>
<dbReference type="EMBL" id="CM045764">
    <property type="protein sequence ID" value="KAI8008593.1"/>
    <property type="molecule type" value="Genomic_DNA"/>
</dbReference>
<dbReference type="Proteomes" id="UP001060215">
    <property type="component" value="Chromosome 7"/>
</dbReference>